<evidence type="ECO:0000313" key="3">
    <source>
        <dbReference type="Proteomes" id="UP000422221"/>
    </source>
</evidence>
<name>A0A7J4XD03_9BACE</name>
<organism evidence="2 3">
    <name type="scientific">Bacteroides salyersiae</name>
    <dbReference type="NCBI Taxonomy" id="291644"/>
    <lineage>
        <taxon>Bacteria</taxon>
        <taxon>Pseudomonadati</taxon>
        <taxon>Bacteroidota</taxon>
        <taxon>Bacteroidia</taxon>
        <taxon>Bacteroidales</taxon>
        <taxon>Bacteroidaceae</taxon>
        <taxon>Bacteroides</taxon>
    </lineage>
</organism>
<reference evidence="2 3" key="1">
    <citation type="journal article" date="2019" name="Nat. Med.">
        <title>A library of human gut bacterial isolates paired with longitudinal multiomics data enables mechanistic microbiome research.</title>
        <authorList>
            <person name="Poyet M."/>
            <person name="Groussin M."/>
            <person name="Gibbons S.M."/>
            <person name="Avila-Pacheco J."/>
            <person name="Jiang X."/>
            <person name="Kearney S.M."/>
            <person name="Perrotta A.R."/>
            <person name="Berdy B."/>
            <person name="Zhao S."/>
            <person name="Lieberman T.D."/>
            <person name="Swanson P.K."/>
            <person name="Smith M."/>
            <person name="Roesemann S."/>
            <person name="Alexander J.E."/>
            <person name="Rich S.A."/>
            <person name="Livny J."/>
            <person name="Vlamakis H."/>
            <person name="Clish C."/>
            <person name="Bullock K."/>
            <person name="Deik A."/>
            <person name="Scott J."/>
            <person name="Pierce K.A."/>
            <person name="Xavier R.J."/>
            <person name="Alm E.J."/>
        </authorList>
    </citation>
    <scope>NUCLEOTIDE SEQUENCE [LARGE SCALE GENOMIC DNA]</scope>
    <source>
        <strain evidence="2 3">BIOML-A10</strain>
    </source>
</reference>
<dbReference type="Proteomes" id="UP000422221">
    <property type="component" value="Unassembled WGS sequence"/>
</dbReference>
<gene>
    <name evidence="2" type="ORF">F3F73_21480</name>
</gene>
<comment type="caution">
    <text evidence="2">The sequence shown here is derived from an EMBL/GenBank/DDBJ whole genome shotgun (WGS) entry which is preliminary data.</text>
</comment>
<evidence type="ECO:0000259" key="1">
    <source>
        <dbReference type="Pfam" id="PF13271"/>
    </source>
</evidence>
<protein>
    <submittedName>
        <fullName evidence="2">DUF4062 domain-containing protein</fullName>
    </submittedName>
</protein>
<feature type="domain" description="DUF4062" evidence="1">
    <location>
        <begin position="10"/>
        <end position="102"/>
    </location>
</feature>
<dbReference type="Pfam" id="PF13271">
    <property type="entry name" value="DUF4062"/>
    <property type="match status" value="1"/>
</dbReference>
<dbReference type="InterPro" id="IPR025139">
    <property type="entry name" value="DUF4062"/>
</dbReference>
<sequence length="392" mass="44857">MPQTISLYKLFLASPSDVKEERLIVESIINDFNNTYSSQLNARIELCSWEKSSYPSVGEYPQAVINSQIGDEYDIFLGILWTRFGSKTLNYESGTEEEFYRALERSQQVGKVHIMMYFNIEGVPLDSLDIEQYSKVRAFQKQIAELGCYYFTYVSSENFKNDLRAHLYKVIENWNVNSKPLTTQVNLSNLPVIIEPIEDEVSELGLLEFQDILNTKSAEAVKSLNEITVSTIWIGEQISESAQKLNIINEQKPVNQIQLARAVINTSAKAMNQYAMKIEQPIQNWIISFEEIVGAFKGLLQVSDNIIPEESWQENKEALRLLLSNVDSSYGQLVEFYKSVKGLPKMTQYIILAKKNVCSKLKELLDSIDRCKISANEMIDLINKKLFDSDNL</sequence>
<proteinExistence type="predicted"/>
<dbReference type="EMBL" id="VWMK01000030">
    <property type="protein sequence ID" value="KAA3757856.1"/>
    <property type="molecule type" value="Genomic_DNA"/>
</dbReference>
<evidence type="ECO:0000313" key="2">
    <source>
        <dbReference type="EMBL" id="KAA3757856.1"/>
    </source>
</evidence>
<dbReference type="AlphaFoldDB" id="A0A7J4XD03"/>
<dbReference type="RefSeq" id="WP_129616008.1">
    <property type="nucleotide sequence ID" value="NZ_JADNPJ010000006.1"/>
</dbReference>
<accession>A0A7J4XD03</accession>